<protein>
    <submittedName>
        <fullName evidence="2">Uncharacterized protein</fullName>
    </submittedName>
</protein>
<dbReference type="EMBL" id="OX465080">
    <property type="protein sequence ID" value="CAI9281774.1"/>
    <property type="molecule type" value="Genomic_DNA"/>
</dbReference>
<dbReference type="Proteomes" id="UP001177003">
    <property type="component" value="Chromosome 4"/>
</dbReference>
<organism evidence="2 3">
    <name type="scientific">Lactuca saligna</name>
    <name type="common">Willowleaf lettuce</name>
    <dbReference type="NCBI Taxonomy" id="75948"/>
    <lineage>
        <taxon>Eukaryota</taxon>
        <taxon>Viridiplantae</taxon>
        <taxon>Streptophyta</taxon>
        <taxon>Embryophyta</taxon>
        <taxon>Tracheophyta</taxon>
        <taxon>Spermatophyta</taxon>
        <taxon>Magnoliopsida</taxon>
        <taxon>eudicotyledons</taxon>
        <taxon>Gunneridae</taxon>
        <taxon>Pentapetalae</taxon>
        <taxon>asterids</taxon>
        <taxon>campanulids</taxon>
        <taxon>Asterales</taxon>
        <taxon>Asteraceae</taxon>
        <taxon>Cichorioideae</taxon>
        <taxon>Cichorieae</taxon>
        <taxon>Lactucinae</taxon>
        <taxon>Lactuca</taxon>
    </lineage>
</organism>
<feature type="compositionally biased region" description="Basic and acidic residues" evidence="1">
    <location>
        <begin position="281"/>
        <end position="302"/>
    </location>
</feature>
<evidence type="ECO:0000256" key="1">
    <source>
        <dbReference type="SAM" id="MobiDB-lite"/>
    </source>
</evidence>
<reference evidence="2" key="1">
    <citation type="submission" date="2023-04" db="EMBL/GenBank/DDBJ databases">
        <authorList>
            <person name="Vijverberg K."/>
            <person name="Xiong W."/>
            <person name="Schranz E."/>
        </authorList>
    </citation>
    <scope>NUCLEOTIDE SEQUENCE</scope>
</reference>
<feature type="region of interest" description="Disordered" evidence="1">
    <location>
        <begin position="269"/>
        <end position="309"/>
    </location>
</feature>
<accession>A0AA35YX66</accession>
<proteinExistence type="predicted"/>
<evidence type="ECO:0000313" key="2">
    <source>
        <dbReference type="EMBL" id="CAI9281774.1"/>
    </source>
</evidence>
<keyword evidence="3" id="KW-1185">Reference proteome</keyword>
<dbReference type="AlphaFoldDB" id="A0AA35YX66"/>
<evidence type="ECO:0000313" key="3">
    <source>
        <dbReference type="Proteomes" id="UP001177003"/>
    </source>
</evidence>
<gene>
    <name evidence="2" type="ORF">LSALG_LOCUS21448</name>
</gene>
<name>A0AA35YX66_LACSI</name>
<sequence>MTKKDPKTNKSLIEDFAKHSREYHNPRGEDITTRRVNGDGAYEFLTTVMAKLESMENRLTKVDGSINMAHDRCIDCGGPHSTKDYDASTRENEIFMEASKRRHDATDATLKVQQASILSIHTQVGQLTKFLQENLSGLPSRKVELIPMAQFMTVDTKEDDELVHMKDLEEEFNQSLEAIKENYDSSVVEPYQSPLPFPSRANENLVKQENKKFLKHDEFECVKEEEGEEWNEPLPKEQLEKEEKHLKPPMSTPMIFEVFAFTKTPDQVTKRVEEKEEEYDEPHCEKKNPERDKTKAKDTRMRKESKRKYKEYVNPTMKESSRKAFIRRVAYK</sequence>